<dbReference type="InterPro" id="IPR050109">
    <property type="entry name" value="HTH-type_TetR-like_transc_reg"/>
</dbReference>
<gene>
    <name evidence="6" type="ORF">Pla110_35350</name>
</gene>
<dbReference type="GO" id="GO:0003700">
    <property type="term" value="F:DNA-binding transcription factor activity"/>
    <property type="evidence" value="ECO:0007669"/>
    <property type="project" value="TreeGrafter"/>
</dbReference>
<name>A0A518CRE6_9PLAN</name>
<dbReference type="SUPFAM" id="SSF46689">
    <property type="entry name" value="Homeodomain-like"/>
    <property type="match status" value="1"/>
</dbReference>
<dbReference type="AlphaFoldDB" id="A0A518CRE6"/>
<dbReference type="Proteomes" id="UP000317178">
    <property type="component" value="Chromosome"/>
</dbReference>
<dbReference type="InterPro" id="IPR001647">
    <property type="entry name" value="HTH_TetR"/>
</dbReference>
<dbReference type="RefSeq" id="WP_144997416.1">
    <property type="nucleotide sequence ID" value="NZ_CP036281.1"/>
</dbReference>
<dbReference type="PROSITE" id="PS50977">
    <property type="entry name" value="HTH_TETR_2"/>
    <property type="match status" value="1"/>
</dbReference>
<evidence type="ECO:0000256" key="1">
    <source>
        <dbReference type="ARBA" id="ARBA00023015"/>
    </source>
</evidence>
<dbReference type="PRINTS" id="PR00455">
    <property type="entry name" value="HTHTETR"/>
</dbReference>
<dbReference type="InterPro" id="IPR009057">
    <property type="entry name" value="Homeodomain-like_sf"/>
</dbReference>
<evidence type="ECO:0000256" key="2">
    <source>
        <dbReference type="ARBA" id="ARBA00023125"/>
    </source>
</evidence>
<evidence type="ECO:0000313" key="6">
    <source>
        <dbReference type="EMBL" id="QDU81785.1"/>
    </source>
</evidence>
<keyword evidence="2 4" id="KW-0238">DNA-binding</keyword>
<evidence type="ECO:0000313" key="7">
    <source>
        <dbReference type="Proteomes" id="UP000317178"/>
    </source>
</evidence>
<keyword evidence="1" id="KW-0805">Transcription regulation</keyword>
<evidence type="ECO:0000256" key="3">
    <source>
        <dbReference type="ARBA" id="ARBA00023163"/>
    </source>
</evidence>
<dbReference type="PANTHER" id="PTHR30055:SF234">
    <property type="entry name" value="HTH-TYPE TRANSCRIPTIONAL REGULATOR BETI"/>
    <property type="match status" value="1"/>
</dbReference>
<dbReference type="PANTHER" id="PTHR30055">
    <property type="entry name" value="HTH-TYPE TRANSCRIPTIONAL REGULATOR RUTR"/>
    <property type="match status" value="1"/>
</dbReference>
<sequence>MNRSPRKEREWKEREARILEVARRLLIKHGYLGLKMDQIATEMEYSKGTIYQHFSSKEDVIMELAAQTLEKRVEMMARAAEFQGRPRERMAALGVAVELFVRKFSDYFRVEQIIRADSIRDKAAPERQDKLISCEIRCMGIVTGIIRDGVAAGDLKLPEFLTAEQLAFGMWSLSFGGSSIILSGQLGELGVESPFEAIINNIQMLLDGLSWMPLSYESDYKKTMERIAEEMFSDLLEDVPLK</sequence>
<dbReference type="EMBL" id="CP036281">
    <property type="protein sequence ID" value="QDU81785.1"/>
    <property type="molecule type" value="Genomic_DNA"/>
</dbReference>
<dbReference type="GO" id="GO:0000976">
    <property type="term" value="F:transcription cis-regulatory region binding"/>
    <property type="evidence" value="ECO:0007669"/>
    <property type="project" value="TreeGrafter"/>
</dbReference>
<evidence type="ECO:0000259" key="5">
    <source>
        <dbReference type="PROSITE" id="PS50977"/>
    </source>
</evidence>
<accession>A0A518CRE6</accession>
<protein>
    <submittedName>
        <fullName evidence="6">Bacterial regulatory protein, tetR family</fullName>
    </submittedName>
</protein>
<reference evidence="6 7" key="1">
    <citation type="submission" date="2019-02" db="EMBL/GenBank/DDBJ databases">
        <title>Deep-cultivation of Planctomycetes and their phenomic and genomic characterization uncovers novel biology.</title>
        <authorList>
            <person name="Wiegand S."/>
            <person name="Jogler M."/>
            <person name="Boedeker C."/>
            <person name="Pinto D."/>
            <person name="Vollmers J."/>
            <person name="Rivas-Marin E."/>
            <person name="Kohn T."/>
            <person name="Peeters S.H."/>
            <person name="Heuer A."/>
            <person name="Rast P."/>
            <person name="Oberbeckmann S."/>
            <person name="Bunk B."/>
            <person name="Jeske O."/>
            <person name="Meyerdierks A."/>
            <person name="Storesund J.E."/>
            <person name="Kallscheuer N."/>
            <person name="Luecker S."/>
            <person name="Lage O.M."/>
            <person name="Pohl T."/>
            <person name="Merkel B.J."/>
            <person name="Hornburger P."/>
            <person name="Mueller R.-W."/>
            <person name="Bruemmer F."/>
            <person name="Labrenz M."/>
            <person name="Spormann A.M."/>
            <person name="Op den Camp H."/>
            <person name="Overmann J."/>
            <person name="Amann R."/>
            <person name="Jetten M.S.M."/>
            <person name="Mascher T."/>
            <person name="Medema M.H."/>
            <person name="Devos D.P."/>
            <person name="Kaster A.-K."/>
            <person name="Ovreas L."/>
            <person name="Rohde M."/>
            <person name="Galperin M.Y."/>
            <person name="Jogler C."/>
        </authorList>
    </citation>
    <scope>NUCLEOTIDE SEQUENCE [LARGE SCALE GENOMIC DNA]</scope>
    <source>
        <strain evidence="6 7">Pla110</strain>
    </source>
</reference>
<dbReference type="OrthoDB" id="9814200at2"/>
<organism evidence="6 7">
    <name type="scientific">Polystyrenella longa</name>
    <dbReference type="NCBI Taxonomy" id="2528007"/>
    <lineage>
        <taxon>Bacteria</taxon>
        <taxon>Pseudomonadati</taxon>
        <taxon>Planctomycetota</taxon>
        <taxon>Planctomycetia</taxon>
        <taxon>Planctomycetales</taxon>
        <taxon>Planctomycetaceae</taxon>
        <taxon>Polystyrenella</taxon>
    </lineage>
</organism>
<proteinExistence type="predicted"/>
<dbReference type="Gene3D" id="1.10.10.60">
    <property type="entry name" value="Homeodomain-like"/>
    <property type="match status" value="1"/>
</dbReference>
<keyword evidence="7" id="KW-1185">Reference proteome</keyword>
<dbReference type="Pfam" id="PF00440">
    <property type="entry name" value="TetR_N"/>
    <property type="match status" value="1"/>
</dbReference>
<dbReference type="KEGG" id="plon:Pla110_35350"/>
<evidence type="ECO:0000256" key="4">
    <source>
        <dbReference type="PROSITE-ProRule" id="PRU00335"/>
    </source>
</evidence>
<feature type="DNA-binding region" description="H-T-H motif" evidence="4">
    <location>
        <begin position="35"/>
        <end position="54"/>
    </location>
</feature>
<dbReference type="Gene3D" id="1.10.357.10">
    <property type="entry name" value="Tetracycline Repressor, domain 2"/>
    <property type="match status" value="1"/>
</dbReference>
<feature type="domain" description="HTH tetR-type" evidence="5">
    <location>
        <begin position="12"/>
        <end position="72"/>
    </location>
</feature>
<keyword evidence="3" id="KW-0804">Transcription</keyword>